<comment type="pathway">
    <text evidence="1 7 8">Purine metabolism; IMP biosynthesis via de novo pathway; N(1)-(5-phospho-D-ribosyl)glycinamide from 5-phospho-alpha-D-ribose 1-diphosphate: step 1/2.</text>
</comment>
<keyword evidence="7" id="KW-0004">4Fe-4S</keyword>
<evidence type="ECO:0000256" key="8">
    <source>
        <dbReference type="PIRNR" id="PIRNR000485"/>
    </source>
</evidence>
<dbReference type="InterPro" id="IPR000836">
    <property type="entry name" value="PRTase_dom"/>
</dbReference>
<dbReference type="Proteomes" id="UP000024332">
    <property type="component" value="Unassembled WGS sequence"/>
</dbReference>
<dbReference type="OrthoDB" id="5976at2157"/>
<evidence type="ECO:0000256" key="2">
    <source>
        <dbReference type="ARBA" id="ARBA00010138"/>
    </source>
</evidence>
<comment type="cofactor">
    <cofactor evidence="7 11">
        <name>[4Fe-4S] cluster</name>
        <dbReference type="ChEBI" id="CHEBI:49883"/>
    </cofactor>
    <text evidence="7 11">Binds 1 [4Fe-4S] cluster per subunit.</text>
</comment>
<comment type="function">
    <text evidence="7">Catalyzes the formation of phosphoribosylamine from phosphoribosylpyrophosphate (PRPP) and glutamine.</text>
</comment>
<evidence type="ECO:0000256" key="9">
    <source>
        <dbReference type="PIRSR" id="PIRSR000485-1"/>
    </source>
</evidence>
<accession>A0A031LN65</accession>
<feature type="binding site" evidence="7 10">
    <location>
        <position position="271"/>
    </location>
    <ligand>
        <name>Mg(2+)</name>
        <dbReference type="ChEBI" id="CHEBI:18420"/>
    </ligand>
</feature>
<feature type="binding site" evidence="7 11">
    <location>
        <position position="224"/>
    </location>
    <ligand>
        <name>[4Fe-4S] cluster</name>
        <dbReference type="ChEBI" id="CHEBI:49883"/>
    </ligand>
</feature>
<comment type="catalytic activity">
    <reaction evidence="7 8">
        <text>5-phospho-beta-D-ribosylamine + L-glutamate + diphosphate = 5-phospho-alpha-D-ribose 1-diphosphate + L-glutamine + H2O</text>
        <dbReference type="Rhea" id="RHEA:14905"/>
        <dbReference type="ChEBI" id="CHEBI:15377"/>
        <dbReference type="ChEBI" id="CHEBI:29985"/>
        <dbReference type="ChEBI" id="CHEBI:33019"/>
        <dbReference type="ChEBI" id="CHEBI:58017"/>
        <dbReference type="ChEBI" id="CHEBI:58359"/>
        <dbReference type="ChEBI" id="CHEBI:58681"/>
        <dbReference type="EC" id="2.4.2.14"/>
    </reaction>
</comment>
<evidence type="ECO:0000313" key="14">
    <source>
        <dbReference type="Proteomes" id="UP000024332"/>
    </source>
</evidence>
<keyword evidence="7 11" id="KW-0411">Iron-sulfur</keyword>
<keyword evidence="5 7" id="KW-0658">Purine biosynthesis</keyword>
<name>A0A031LN65_9CREN</name>
<evidence type="ECO:0000259" key="12">
    <source>
        <dbReference type="PROSITE" id="PS51278"/>
    </source>
</evidence>
<dbReference type="SUPFAM" id="SSF56235">
    <property type="entry name" value="N-terminal nucleophile aminohydrolases (Ntn hydrolases)"/>
    <property type="match status" value="1"/>
</dbReference>
<dbReference type="InterPro" id="IPR005854">
    <property type="entry name" value="PurF"/>
</dbReference>
<evidence type="ECO:0000256" key="4">
    <source>
        <dbReference type="ARBA" id="ARBA00022679"/>
    </source>
</evidence>
<dbReference type="PROSITE" id="PS51278">
    <property type="entry name" value="GATASE_TYPE_2"/>
    <property type="match status" value="1"/>
</dbReference>
<dbReference type="InterPro" id="IPR017932">
    <property type="entry name" value="GATase_2_dom"/>
</dbReference>
<dbReference type="GO" id="GO:0000287">
    <property type="term" value="F:magnesium ion binding"/>
    <property type="evidence" value="ECO:0007669"/>
    <property type="project" value="UniProtKB-UniRule"/>
</dbReference>
<feature type="binding site" evidence="7 11">
    <location>
        <position position="419"/>
    </location>
    <ligand>
        <name>[4Fe-4S] cluster</name>
        <dbReference type="ChEBI" id="CHEBI:49883"/>
    </ligand>
</feature>
<dbReference type="SUPFAM" id="SSF53271">
    <property type="entry name" value="PRTase-like"/>
    <property type="match status" value="1"/>
</dbReference>
<gene>
    <name evidence="7" type="primary">purF</name>
    <name evidence="13" type="ORF">CM19_07635</name>
</gene>
<dbReference type="RefSeq" id="WP_048099768.1">
    <property type="nucleotide sequence ID" value="NZ_JFZT01000044.1"/>
</dbReference>
<keyword evidence="7 10" id="KW-0460">Magnesium</keyword>
<keyword evidence="3 7" id="KW-0328">Glycosyltransferase</keyword>
<evidence type="ECO:0000313" key="13">
    <source>
        <dbReference type="EMBL" id="EZQ04845.1"/>
    </source>
</evidence>
<feature type="active site" description="Nucleophile" evidence="7 9">
    <location>
        <position position="8"/>
    </location>
</feature>
<dbReference type="Gene3D" id="3.60.20.10">
    <property type="entry name" value="Glutamine Phosphoribosylpyrophosphate, subunit 1, domain 1"/>
    <property type="match status" value="1"/>
</dbReference>
<dbReference type="NCBIfam" id="TIGR01134">
    <property type="entry name" value="purF"/>
    <property type="match status" value="1"/>
</dbReference>
<feature type="domain" description="Glutamine amidotransferase type-2" evidence="12">
    <location>
        <begin position="8"/>
        <end position="209"/>
    </location>
</feature>
<evidence type="ECO:0000256" key="7">
    <source>
        <dbReference type="HAMAP-Rule" id="MF_01931"/>
    </source>
</evidence>
<dbReference type="InterPro" id="IPR029055">
    <property type="entry name" value="Ntn_hydrolases_N"/>
</dbReference>
<feature type="binding site" evidence="7 11">
    <location>
        <position position="370"/>
    </location>
    <ligand>
        <name>[4Fe-4S] cluster</name>
        <dbReference type="ChEBI" id="CHEBI:49883"/>
    </ligand>
</feature>
<evidence type="ECO:0000256" key="1">
    <source>
        <dbReference type="ARBA" id="ARBA00005209"/>
    </source>
</evidence>
<evidence type="ECO:0000256" key="11">
    <source>
        <dbReference type="PIRSR" id="PIRSR000485-3"/>
    </source>
</evidence>
<dbReference type="GO" id="GO:0009113">
    <property type="term" value="P:purine nucleobase biosynthetic process"/>
    <property type="evidence" value="ECO:0007669"/>
    <property type="project" value="UniProtKB-UniRule"/>
</dbReference>
<comment type="cofactor">
    <cofactor evidence="7 10">
        <name>Mg(2+)</name>
        <dbReference type="ChEBI" id="CHEBI:18420"/>
    </cofactor>
    <text evidence="7 10">Binds 1 Mg(2+) ion per subunit.</text>
</comment>
<dbReference type="GO" id="GO:0004044">
    <property type="term" value="F:amidophosphoribosyltransferase activity"/>
    <property type="evidence" value="ECO:0007669"/>
    <property type="project" value="UniProtKB-UniRule"/>
</dbReference>
<dbReference type="GO" id="GO:0006189">
    <property type="term" value="P:'de novo' IMP biosynthetic process"/>
    <property type="evidence" value="ECO:0007669"/>
    <property type="project" value="UniProtKB-UniRule"/>
</dbReference>
<keyword evidence="4 7" id="KW-0808">Transferase</keyword>
<feature type="binding site" evidence="7 10">
    <location>
        <position position="334"/>
    </location>
    <ligand>
        <name>Mg(2+)</name>
        <dbReference type="ChEBI" id="CHEBI:18420"/>
    </ligand>
</feature>
<dbReference type="EC" id="2.4.2.14" evidence="7"/>
<comment type="similarity">
    <text evidence="2 7 8">In the C-terminal section; belongs to the purine/pyrimidine phosphoribosyltransferase family.</text>
</comment>
<dbReference type="HAMAP" id="MF_01931">
    <property type="entry name" value="PurF"/>
    <property type="match status" value="1"/>
</dbReference>
<keyword evidence="7 11" id="KW-0408">Iron</keyword>
<evidence type="ECO:0000256" key="3">
    <source>
        <dbReference type="ARBA" id="ARBA00022676"/>
    </source>
</evidence>
<dbReference type="CDD" id="cd06223">
    <property type="entry name" value="PRTases_typeI"/>
    <property type="match status" value="1"/>
</dbReference>
<evidence type="ECO:0000256" key="10">
    <source>
        <dbReference type="PIRSR" id="PIRSR000485-2"/>
    </source>
</evidence>
<dbReference type="Pfam" id="PF13522">
    <property type="entry name" value="GATase_6"/>
    <property type="match status" value="1"/>
</dbReference>
<dbReference type="Gene3D" id="3.40.50.2020">
    <property type="match status" value="1"/>
</dbReference>
<comment type="caution">
    <text evidence="13">The sequence shown here is derived from an EMBL/GenBank/DDBJ whole genome shotgun (WGS) entry which is preliminary data.</text>
</comment>
<feature type="binding site" evidence="7 10">
    <location>
        <position position="333"/>
    </location>
    <ligand>
        <name>Mg(2+)</name>
        <dbReference type="ChEBI" id="CHEBI:18420"/>
    </ligand>
</feature>
<evidence type="ECO:0000256" key="6">
    <source>
        <dbReference type="ARBA" id="ARBA00022962"/>
    </source>
</evidence>
<reference evidence="13 14" key="1">
    <citation type="submission" date="2014-03" db="EMBL/GenBank/DDBJ databases">
        <title>Draft genome sequence of the novel thermoacidophilic archaea Acidianus copahuensis ALE1 strain, isolated from Copahue volcanic area in Neuquen Argentina.</title>
        <authorList>
            <person name="Urbieta M.S."/>
            <person name="Rascovan N."/>
            <person name="Castro C."/>
            <person name="Revale S."/>
            <person name="Giaveno M.A."/>
            <person name="Vazquez M.P."/>
            <person name="Donati E.R."/>
        </authorList>
    </citation>
    <scope>NUCLEOTIDE SEQUENCE [LARGE SCALE GENOMIC DNA]</scope>
    <source>
        <strain evidence="13 14">ALE1</strain>
    </source>
</reference>
<keyword evidence="14" id="KW-1185">Reference proteome</keyword>
<keyword evidence="6 7" id="KW-0315">Glutamine amidotransferase</keyword>
<dbReference type="PANTHER" id="PTHR11907">
    <property type="entry name" value="AMIDOPHOSPHORIBOSYLTRANSFERASE"/>
    <property type="match status" value="1"/>
</dbReference>
<organism evidence="13 14">
    <name type="scientific">Candidatus Acidianus copahuensis</name>
    <dbReference type="NCBI Taxonomy" id="1160895"/>
    <lineage>
        <taxon>Archaea</taxon>
        <taxon>Thermoproteota</taxon>
        <taxon>Thermoprotei</taxon>
        <taxon>Sulfolobales</taxon>
        <taxon>Sulfolobaceae</taxon>
        <taxon>Acidianus</taxon>
    </lineage>
</organism>
<protein>
    <recommendedName>
        <fullName evidence="7">Amidophosphoribosyltransferase</fullName>
        <shortName evidence="7">ATase</shortName>
        <ecNumber evidence="7">2.4.2.14</ecNumber>
    </recommendedName>
    <alternativeName>
        <fullName evidence="7">Glutamine phosphoribosylpyrophosphate amidotransferase</fullName>
        <shortName evidence="7">GPATase</shortName>
    </alternativeName>
</protein>
<dbReference type="GO" id="GO:0051539">
    <property type="term" value="F:4 iron, 4 sulfur cluster binding"/>
    <property type="evidence" value="ECO:0007669"/>
    <property type="project" value="UniProtKB-KW"/>
</dbReference>
<dbReference type="PIRSF" id="PIRSF000485">
    <property type="entry name" value="Amd_phspho_trans"/>
    <property type="match status" value="1"/>
</dbReference>
<proteinExistence type="inferred from homology"/>
<dbReference type="InterPro" id="IPR029057">
    <property type="entry name" value="PRTase-like"/>
</dbReference>
<dbReference type="UniPathway" id="UPA00074">
    <property type="reaction ID" value="UER00124"/>
</dbReference>
<sequence>MIKVKEHCGVFASMGEGSVHIVYEGLKLLQHRGEESAGISFLNGENLATIKGLGLVDEAIGDKIGNVFSNVSIGHVRYSTTGKTTIDEAQPLSNDKISIAFNGTITNYFQFGNFSTDTEFILNFMAKYSDPLEGLSNFMASADGAYSMVIMWKDGRIFAVRDPHGFRPLVLGRINNNLVISSEDSAIIQMGGKVIRDVKPGEVVVFENDSFLSYQLQRQDIAVCSFEYIYFSRSDTSIDGYPVYDARIRLGEVLAEKHPANAQIVVPVPDSARPIALGFSRKTGIPIEEGLVRTLNSKRSFILPSDRSRVLTLEEKFGVVSSAIKGKDIALIDDSIVRGNTMRRIIQLLRRAGAEKIHVRIGSPMIRYPCYMGIDFPRRDQLIAFEKDESKIAKSIGADSVKYLTKDEMVEAIGRKDLCVACFTGKYPLKGNYNLGKLEVTFRR</sequence>
<keyword evidence="7 10" id="KW-0479">Metal-binding</keyword>
<dbReference type="AlphaFoldDB" id="A0A031LN65"/>
<feature type="binding site" evidence="7 11">
    <location>
        <position position="422"/>
    </location>
    <ligand>
        <name>[4Fe-4S] cluster</name>
        <dbReference type="ChEBI" id="CHEBI:49883"/>
    </ligand>
</feature>
<dbReference type="EMBL" id="JFZT01000044">
    <property type="protein sequence ID" value="EZQ04845.1"/>
    <property type="molecule type" value="Genomic_DNA"/>
</dbReference>
<evidence type="ECO:0000256" key="5">
    <source>
        <dbReference type="ARBA" id="ARBA00022755"/>
    </source>
</evidence>
<dbReference type="STRING" id="1160895.CM19_07635"/>